<feature type="binding site" evidence="10">
    <location>
        <position position="235"/>
    </location>
    <ligand>
        <name>L-cysteinyl-5'-AMP</name>
        <dbReference type="ChEBI" id="CHEBI:144924"/>
    </ligand>
</feature>
<dbReference type="PANTHER" id="PTHR10890">
    <property type="entry name" value="CYSTEINYL-TRNA SYNTHETASE"/>
    <property type="match status" value="1"/>
</dbReference>
<evidence type="ECO:0000256" key="9">
    <source>
        <dbReference type="ARBA" id="ARBA00048350"/>
    </source>
</evidence>
<feature type="binding site" evidence="10">
    <location>
        <position position="51"/>
    </location>
    <ligand>
        <name>Zn(2+)</name>
        <dbReference type="ChEBI" id="CHEBI:29105"/>
    </ligand>
</feature>
<dbReference type="InterPro" id="IPR014729">
    <property type="entry name" value="Rossmann-like_a/b/a_fold"/>
</dbReference>
<evidence type="ECO:0000256" key="5">
    <source>
        <dbReference type="ARBA" id="ARBA00022723"/>
    </source>
</evidence>
<dbReference type="Gene3D" id="1.20.120.640">
    <property type="entry name" value="Anticodon-binding domain of a subclass of class I aminoacyl-tRNA synthetases"/>
    <property type="match status" value="1"/>
</dbReference>
<accession>A0ABP6ZEE3</accession>
<evidence type="ECO:0000256" key="7">
    <source>
        <dbReference type="ARBA" id="ARBA00022833"/>
    </source>
</evidence>
<dbReference type="EC" id="6.3.1.13" evidence="10"/>
<feature type="short sequence motif" description="'KMSKS' region" evidence="10">
    <location>
        <begin position="296"/>
        <end position="300"/>
    </location>
</feature>
<sequence>MQAWQTRPYSRLEHAAPGPTPQIPAARIFDTAAQALVPAGPASGTARMYVCGITPYDATHIGHANTYVAFDLLNRVWRDAGLDVHYVQNITDVDDPLLERATATGVDWTELAHSQIDLFREDMTALNVLPPQDYLGAVESIPMITELIAELQAGSAAYAVDDPDYPDLYFPQAADPAFGSVSHLAEPEALALFAERGGDPDRPGKKQPLDSLLWRLERPGEPAWASPFGNGRPGWHVECTAIALRTLGTAFDVQGGGSDLIFPHHEMSAAHGRVATGQEFARAYVHSGMVGLDGEKMSKSKGNLVFVSRLRADGVDPMAIRLLLLGHHYREDWTYTDADLDAATNRLALWRQATTLDAALDAGPVIADVRAALANDLDAPAALAAVDTWAAASLAIDGDDGTAPALVARATDALLGVALD</sequence>
<evidence type="ECO:0000256" key="2">
    <source>
        <dbReference type="ARBA" id="ARBA00007723"/>
    </source>
</evidence>
<proteinExistence type="inferred from homology"/>
<feature type="binding site" evidence="10">
    <location>
        <begin position="89"/>
        <end position="91"/>
    </location>
    <ligand>
        <name>L-cysteinyl-5'-AMP</name>
        <dbReference type="ChEBI" id="CHEBI:144924"/>
    </ligand>
</feature>
<dbReference type="HAMAP" id="MF_01697">
    <property type="entry name" value="MshC"/>
    <property type="match status" value="1"/>
</dbReference>
<dbReference type="InterPro" id="IPR024909">
    <property type="entry name" value="Cys-tRNA/MSH_ligase"/>
</dbReference>
<protein>
    <recommendedName>
        <fullName evidence="10">L-cysteine:1D-myo-inositol 2-amino-2-deoxy-alpha-D-glucopyranoside ligase</fullName>
        <shortName evidence="10">L-Cys:GlcN-Ins ligase</shortName>
        <ecNumber evidence="10">6.3.1.13</ecNumber>
    </recommendedName>
    <alternativeName>
        <fullName evidence="10">Mycothiol ligase</fullName>
        <shortName evidence="10">MSH ligase</shortName>
    </alternativeName>
</protein>
<dbReference type="GO" id="GO:0016874">
    <property type="term" value="F:ligase activity"/>
    <property type="evidence" value="ECO:0007669"/>
    <property type="project" value="UniProtKB-KW"/>
</dbReference>
<feature type="binding site" evidence="10">
    <location>
        <begin position="257"/>
        <end position="259"/>
    </location>
    <ligand>
        <name>L-cysteinyl-5'-AMP</name>
        <dbReference type="ChEBI" id="CHEBI:144924"/>
    </ligand>
</feature>
<evidence type="ECO:0000256" key="1">
    <source>
        <dbReference type="ARBA" id="ARBA00003679"/>
    </source>
</evidence>
<dbReference type="EMBL" id="BAABAB010000002">
    <property type="protein sequence ID" value="GAA3603806.1"/>
    <property type="molecule type" value="Genomic_DNA"/>
</dbReference>
<feature type="binding site" evidence="10">
    <location>
        <position position="66"/>
    </location>
    <ligand>
        <name>L-cysteinyl-5'-AMP</name>
        <dbReference type="ChEBI" id="CHEBI:144924"/>
    </ligand>
</feature>
<keyword evidence="8 10" id="KW-0067">ATP-binding</keyword>
<keyword evidence="4 10" id="KW-0436">Ligase</keyword>
<dbReference type="InterPro" id="IPR017812">
    <property type="entry name" value="Mycothiol_ligase_MshC"/>
</dbReference>
<dbReference type="PRINTS" id="PR00983">
    <property type="entry name" value="TRNASYNTHCYS"/>
</dbReference>
<keyword evidence="7 10" id="KW-0862">Zinc</keyword>
<evidence type="ECO:0000313" key="13">
    <source>
        <dbReference type="EMBL" id="GAA3603806.1"/>
    </source>
</evidence>
<keyword evidence="6 10" id="KW-0547">Nucleotide-binding</keyword>
<dbReference type="CDD" id="cd00672">
    <property type="entry name" value="CysRS_core"/>
    <property type="match status" value="1"/>
</dbReference>
<evidence type="ECO:0000256" key="11">
    <source>
        <dbReference type="SAM" id="MobiDB-lite"/>
    </source>
</evidence>
<comment type="caution">
    <text evidence="13">The sequence shown here is derived from an EMBL/GenBank/DDBJ whole genome shotgun (WGS) entry which is preliminary data.</text>
</comment>
<feature type="short sequence motif" description="'HIGH' region" evidence="10">
    <location>
        <begin position="53"/>
        <end position="63"/>
    </location>
</feature>
<evidence type="ECO:0000256" key="3">
    <source>
        <dbReference type="ARBA" id="ARBA00011245"/>
    </source>
</evidence>
<dbReference type="RefSeq" id="WP_344801191.1">
    <property type="nucleotide sequence ID" value="NZ_BAABAB010000002.1"/>
</dbReference>
<reference evidence="14" key="1">
    <citation type="journal article" date="2019" name="Int. J. Syst. Evol. Microbiol.">
        <title>The Global Catalogue of Microorganisms (GCM) 10K type strain sequencing project: providing services to taxonomists for standard genome sequencing and annotation.</title>
        <authorList>
            <consortium name="The Broad Institute Genomics Platform"/>
            <consortium name="The Broad Institute Genome Sequencing Center for Infectious Disease"/>
            <person name="Wu L."/>
            <person name="Ma J."/>
        </authorList>
    </citation>
    <scope>NUCLEOTIDE SEQUENCE [LARGE SCALE GENOMIC DNA]</scope>
    <source>
        <strain evidence="14">JCM 16929</strain>
    </source>
</reference>
<feature type="binding site" evidence="10">
    <location>
        <position position="239"/>
    </location>
    <ligand>
        <name>Zn(2+)</name>
        <dbReference type="ChEBI" id="CHEBI:29105"/>
    </ligand>
</feature>
<dbReference type="InterPro" id="IPR032678">
    <property type="entry name" value="tRNA-synt_1_cat_dom"/>
</dbReference>
<dbReference type="SUPFAM" id="SSF52374">
    <property type="entry name" value="Nucleotidylyl transferase"/>
    <property type="match status" value="1"/>
</dbReference>
<keyword evidence="14" id="KW-1185">Reference proteome</keyword>
<comment type="function">
    <text evidence="1 10">Catalyzes the ATP-dependent condensation of GlcN-Ins and L-cysteine to form L-Cys-GlcN-Ins.</text>
</comment>
<evidence type="ECO:0000259" key="12">
    <source>
        <dbReference type="Pfam" id="PF01406"/>
    </source>
</evidence>
<evidence type="ECO:0000256" key="6">
    <source>
        <dbReference type="ARBA" id="ARBA00022741"/>
    </source>
</evidence>
<evidence type="ECO:0000256" key="8">
    <source>
        <dbReference type="ARBA" id="ARBA00022840"/>
    </source>
</evidence>
<keyword evidence="5 10" id="KW-0479">Metal-binding</keyword>
<gene>
    <name evidence="10 13" type="primary">mshC</name>
    <name evidence="13" type="ORF">GCM10022236_01910</name>
</gene>
<feature type="binding site" evidence="10">
    <location>
        <position position="290"/>
    </location>
    <ligand>
        <name>L-cysteinyl-5'-AMP</name>
        <dbReference type="ChEBI" id="CHEBI:144924"/>
    </ligand>
</feature>
<feature type="short sequence motif" description="'ERGGDP' region" evidence="10">
    <location>
        <begin position="195"/>
        <end position="200"/>
    </location>
</feature>
<feature type="domain" description="tRNA synthetases class I catalytic" evidence="12">
    <location>
        <begin position="44"/>
        <end position="344"/>
    </location>
</feature>
<feature type="binding site" evidence="10">
    <location>
        <begin position="51"/>
        <end position="54"/>
    </location>
    <ligand>
        <name>L-cysteinyl-5'-AMP</name>
        <dbReference type="ChEBI" id="CHEBI:144924"/>
    </ligand>
</feature>
<dbReference type="Gene3D" id="3.40.50.620">
    <property type="entry name" value="HUPs"/>
    <property type="match status" value="1"/>
</dbReference>
<evidence type="ECO:0000256" key="4">
    <source>
        <dbReference type="ARBA" id="ARBA00022598"/>
    </source>
</evidence>
<comment type="cofactor">
    <cofactor evidence="10">
        <name>Zn(2+)</name>
        <dbReference type="ChEBI" id="CHEBI:29105"/>
    </cofactor>
    <text evidence="10">Binds 1 zinc ion per subunit.</text>
</comment>
<evidence type="ECO:0000256" key="10">
    <source>
        <dbReference type="HAMAP-Rule" id="MF_01697"/>
    </source>
</evidence>
<evidence type="ECO:0000313" key="14">
    <source>
        <dbReference type="Proteomes" id="UP001501490"/>
    </source>
</evidence>
<comment type="catalytic activity">
    <reaction evidence="9 10">
        <text>1D-myo-inositol 2-amino-2-deoxy-alpha-D-glucopyranoside + L-cysteine + ATP = 1D-myo-inositol 2-(L-cysteinylamino)-2-deoxy-alpha-D-glucopyranoside + AMP + diphosphate + H(+)</text>
        <dbReference type="Rhea" id="RHEA:26176"/>
        <dbReference type="ChEBI" id="CHEBI:15378"/>
        <dbReference type="ChEBI" id="CHEBI:30616"/>
        <dbReference type="ChEBI" id="CHEBI:33019"/>
        <dbReference type="ChEBI" id="CHEBI:35235"/>
        <dbReference type="ChEBI" id="CHEBI:58886"/>
        <dbReference type="ChEBI" id="CHEBI:58887"/>
        <dbReference type="ChEBI" id="CHEBI:456215"/>
        <dbReference type="EC" id="6.3.1.13"/>
    </reaction>
</comment>
<feature type="region of interest" description="Disordered" evidence="11">
    <location>
        <begin position="1"/>
        <end position="20"/>
    </location>
</feature>
<comment type="subunit">
    <text evidence="3 10">Monomer.</text>
</comment>
<name>A0ABP6ZEE3_9ACTN</name>
<feature type="binding site" evidence="10">
    <location>
        <position position="264"/>
    </location>
    <ligand>
        <name>Zn(2+)</name>
        <dbReference type="ChEBI" id="CHEBI:29105"/>
    </ligand>
</feature>
<dbReference type="Proteomes" id="UP001501490">
    <property type="component" value="Unassembled WGS sequence"/>
</dbReference>
<comment type="similarity">
    <text evidence="2 10">Belongs to the class-I aminoacyl-tRNA synthetase family. MshC subfamily.</text>
</comment>
<dbReference type="Pfam" id="PF01406">
    <property type="entry name" value="tRNA-synt_1e"/>
    <property type="match status" value="1"/>
</dbReference>
<dbReference type="PANTHER" id="PTHR10890:SF3">
    <property type="entry name" value="CYSTEINE--TRNA LIGASE, CYTOPLASMIC"/>
    <property type="match status" value="1"/>
</dbReference>
<organism evidence="13 14">
    <name type="scientific">Microlunatus ginsengisoli</name>
    <dbReference type="NCBI Taxonomy" id="363863"/>
    <lineage>
        <taxon>Bacteria</taxon>
        <taxon>Bacillati</taxon>
        <taxon>Actinomycetota</taxon>
        <taxon>Actinomycetes</taxon>
        <taxon>Propionibacteriales</taxon>
        <taxon>Propionibacteriaceae</taxon>
        <taxon>Microlunatus</taxon>
    </lineage>
</organism>
<dbReference type="NCBIfam" id="TIGR03447">
    <property type="entry name" value="mycothiol_MshC"/>
    <property type="match status" value="1"/>
</dbReference>